<dbReference type="AlphaFoldDB" id="A0A8X7XWN1"/>
<dbReference type="Pfam" id="PF00931">
    <property type="entry name" value="NB-ARC"/>
    <property type="match status" value="1"/>
</dbReference>
<sequence length="498" mass="56589">MTVRITSSRTELCRFSGAKIYPGKGIRFVRSDSQGRELWGLTLCKDPFQAVKTWLIPIFTSEENMADALVSALAFTILGNLHSLALEDIGVSDFRGSGQCAAWLHEIYGRGKEKQDLVNMLLTSSDDLSVYAICGMDKTTLAQLVYNDGRIEGHFDLWIWVCVSVDFNIKRLTAAMIESIQRISPNIQQLDALLRCLQEKLGGKKFLLILDDVWKLYMAEKMATNPVQHMETLSEEKKFVLMVKDGRRRSCRDCRGLEELPPWELLVVGVTSVGEILLGLNSEMKWGFFLVKMQGREELLVLRVRRYFHIFFQYKSSMPFITPFKVFMEKKKPKGGDSTGDLALVKAAAWAWYQHGSGSEGKPMCESYVTGSRQAPRPSRYKLEYMRLRVKELDAMDGSGAPSPIGADNSLLDNYEVESISKHLDNLIESSSKRSYGVEIFDRDDHLHRGKSISLLDSDQTCGMKQKKNKTKFFLQGWWLRHSVVCGTREDVVNIQEL</sequence>
<dbReference type="InterPro" id="IPR023442">
    <property type="entry name" value="Ribosomal_eL24_CS"/>
</dbReference>
<evidence type="ECO:0000259" key="1">
    <source>
        <dbReference type="Pfam" id="PF00931"/>
    </source>
</evidence>
<proteinExistence type="predicted"/>
<comment type="caution">
    <text evidence="3">The sequence shown here is derived from an EMBL/GenBank/DDBJ whole genome shotgun (WGS) entry which is preliminary data.</text>
</comment>
<dbReference type="Proteomes" id="UP000886885">
    <property type="component" value="Chromosome 17D"/>
</dbReference>
<dbReference type="PANTHER" id="PTHR34665">
    <property type="entry name" value="DUF3741 DOMAIN-CONTAINING PROTEIN"/>
    <property type="match status" value="1"/>
</dbReference>
<dbReference type="GO" id="GO:0043531">
    <property type="term" value="F:ADP binding"/>
    <property type="evidence" value="ECO:0007669"/>
    <property type="project" value="InterPro"/>
</dbReference>
<keyword evidence="4" id="KW-1185">Reference proteome</keyword>
<dbReference type="OrthoDB" id="1880786at2759"/>
<name>A0A8X7XWN1_POPTO</name>
<dbReference type="PROSITE" id="PS01073">
    <property type="entry name" value="RIBOSOMAL_L24E"/>
    <property type="match status" value="1"/>
</dbReference>
<evidence type="ECO:0008006" key="5">
    <source>
        <dbReference type="Google" id="ProtNLM"/>
    </source>
</evidence>
<dbReference type="EMBL" id="JAAWWB010000034">
    <property type="protein sequence ID" value="KAG6742103.1"/>
    <property type="molecule type" value="Genomic_DNA"/>
</dbReference>
<dbReference type="InterPro" id="IPR000988">
    <property type="entry name" value="Ribosomal_eL24-rel_N"/>
</dbReference>
<feature type="domain" description="Large ribosomal subunit protein eL24-related N-terminal" evidence="2">
    <location>
        <begin position="9"/>
        <end position="34"/>
    </location>
</feature>
<evidence type="ECO:0000313" key="4">
    <source>
        <dbReference type="Proteomes" id="UP000886885"/>
    </source>
</evidence>
<dbReference type="PANTHER" id="PTHR34665:SF4">
    <property type="entry name" value="DUF3741 DOMAIN-CONTAINING PROTEIN"/>
    <property type="match status" value="1"/>
</dbReference>
<dbReference type="InterPro" id="IPR002182">
    <property type="entry name" value="NB-ARC"/>
</dbReference>
<evidence type="ECO:0000313" key="3">
    <source>
        <dbReference type="EMBL" id="KAG6742103.1"/>
    </source>
</evidence>
<organism evidence="3 4">
    <name type="scientific">Populus tomentosa</name>
    <name type="common">Chinese white poplar</name>
    <dbReference type="NCBI Taxonomy" id="118781"/>
    <lineage>
        <taxon>Eukaryota</taxon>
        <taxon>Viridiplantae</taxon>
        <taxon>Streptophyta</taxon>
        <taxon>Embryophyta</taxon>
        <taxon>Tracheophyta</taxon>
        <taxon>Spermatophyta</taxon>
        <taxon>Magnoliopsida</taxon>
        <taxon>eudicotyledons</taxon>
        <taxon>Gunneridae</taxon>
        <taxon>Pentapetalae</taxon>
        <taxon>rosids</taxon>
        <taxon>fabids</taxon>
        <taxon>Malpighiales</taxon>
        <taxon>Salicaceae</taxon>
        <taxon>Saliceae</taxon>
        <taxon>Populus</taxon>
    </lineage>
</organism>
<gene>
    <name evidence="3" type="ORF">POTOM_055389</name>
</gene>
<reference evidence="3" key="1">
    <citation type="journal article" date="2020" name="bioRxiv">
        <title>Hybrid origin of Populus tomentosa Carr. identified through genome sequencing and phylogenomic analysis.</title>
        <authorList>
            <person name="An X."/>
            <person name="Gao K."/>
            <person name="Chen Z."/>
            <person name="Li J."/>
            <person name="Yang X."/>
            <person name="Yang X."/>
            <person name="Zhou J."/>
            <person name="Guo T."/>
            <person name="Zhao T."/>
            <person name="Huang S."/>
            <person name="Miao D."/>
            <person name="Khan W.U."/>
            <person name="Rao P."/>
            <person name="Ye M."/>
            <person name="Lei B."/>
            <person name="Liao W."/>
            <person name="Wang J."/>
            <person name="Ji L."/>
            <person name="Li Y."/>
            <person name="Guo B."/>
            <person name="Mustafa N.S."/>
            <person name="Li S."/>
            <person name="Yun Q."/>
            <person name="Keller S.R."/>
            <person name="Mao J."/>
            <person name="Zhang R."/>
            <person name="Strauss S.H."/>
        </authorList>
    </citation>
    <scope>NUCLEOTIDE SEQUENCE</scope>
    <source>
        <strain evidence="3">GM15</strain>
        <tissue evidence="3">Leaf</tissue>
    </source>
</reference>
<dbReference type="Pfam" id="PF01246">
    <property type="entry name" value="Ribosomal_L24e"/>
    <property type="match status" value="1"/>
</dbReference>
<protein>
    <recommendedName>
        <fullName evidence="5">NB-ARC domain-containing protein</fullName>
    </recommendedName>
</protein>
<evidence type="ECO:0000259" key="2">
    <source>
        <dbReference type="Pfam" id="PF01246"/>
    </source>
</evidence>
<accession>A0A8X7XWN1</accession>
<feature type="domain" description="NB-ARC" evidence="1">
    <location>
        <begin position="114"/>
        <end position="218"/>
    </location>
</feature>